<dbReference type="InterPro" id="IPR001878">
    <property type="entry name" value="Znf_CCHC"/>
</dbReference>
<evidence type="ECO:0008006" key="9">
    <source>
        <dbReference type="Google" id="ProtNLM"/>
    </source>
</evidence>
<accession>A0A843XUG3</accession>
<dbReference type="AlphaFoldDB" id="A0A843XUG3"/>
<dbReference type="InterPro" id="IPR034361">
    <property type="entry name" value="PHIP1_RRM1"/>
</dbReference>
<dbReference type="SUPFAM" id="SSF54928">
    <property type="entry name" value="RNA-binding domain, RBD"/>
    <property type="match status" value="2"/>
</dbReference>
<dbReference type="Gene3D" id="3.30.70.330">
    <property type="match status" value="2"/>
</dbReference>
<evidence type="ECO:0000256" key="1">
    <source>
        <dbReference type="ARBA" id="ARBA00022884"/>
    </source>
</evidence>
<evidence type="ECO:0000256" key="4">
    <source>
        <dbReference type="SAM" id="MobiDB-lite"/>
    </source>
</evidence>
<name>A0A843XUG3_COLES</name>
<dbReference type="SUPFAM" id="SSF57756">
    <property type="entry name" value="Retrovirus zinc finger-like domains"/>
    <property type="match status" value="2"/>
</dbReference>
<feature type="domain" description="CCHC-type" evidence="6">
    <location>
        <begin position="420"/>
        <end position="435"/>
    </location>
</feature>
<keyword evidence="2" id="KW-0863">Zinc-finger</keyword>
<feature type="compositionally biased region" description="Basic and acidic residues" evidence="4">
    <location>
        <begin position="151"/>
        <end position="161"/>
    </location>
</feature>
<proteinExistence type="predicted"/>
<feature type="domain" description="RRM" evidence="5">
    <location>
        <begin position="199"/>
        <end position="276"/>
    </location>
</feature>
<feature type="region of interest" description="Disordered" evidence="4">
    <location>
        <begin position="24"/>
        <end position="178"/>
    </location>
</feature>
<keyword evidence="8" id="KW-1185">Reference proteome</keyword>
<evidence type="ECO:0000313" key="8">
    <source>
        <dbReference type="Proteomes" id="UP000652761"/>
    </source>
</evidence>
<organism evidence="7 8">
    <name type="scientific">Colocasia esculenta</name>
    <name type="common">Wild taro</name>
    <name type="synonym">Arum esculentum</name>
    <dbReference type="NCBI Taxonomy" id="4460"/>
    <lineage>
        <taxon>Eukaryota</taxon>
        <taxon>Viridiplantae</taxon>
        <taxon>Streptophyta</taxon>
        <taxon>Embryophyta</taxon>
        <taxon>Tracheophyta</taxon>
        <taxon>Spermatophyta</taxon>
        <taxon>Magnoliopsida</taxon>
        <taxon>Liliopsida</taxon>
        <taxon>Araceae</taxon>
        <taxon>Aroideae</taxon>
        <taxon>Colocasieae</taxon>
        <taxon>Colocasia</taxon>
    </lineage>
</organism>
<dbReference type="EMBL" id="NMUH01012964">
    <property type="protein sequence ID" value="MQM22465.1"/>
    <property type="molecule type" value="Genomic_DNA"/>
</dbReference>
<dbReference type="OrthoDB" id="439808at2759"/>
<dbReference type="PROSITE" id="PS50102">
    <property type="entry name" value="RRM"/>
    <property type="match status" value="2"/>
</dbReference>
<feature type="domain" description="RRM" evidence="5">
    <location>
        <begin position="293"/>
        <end position="369"/>
    </location>
</feature>
<evidence type="ECO:0000256" key="2">
    <source>
        <dbReference type="PROSITE-ProRule" id="PRU00047"/>
    </source>
</evidence>
<dbReference type="SMR" id="A0A843XUG3"/>
<dbReference type="InterPro" id="IPR036875">
    <property type="entry name" value="Znf_CCHC_sf"/>
</dbReference>
<dbReference type="Gene3D" id="4.10.60.10">
    <property type="entry name" value="Zinc finger, CCHC-type"/>
    <property type="match status" value="1"/>
</dbReference>
<dbReference type="PROSITE" id="PS50158">
    <property type="entry name" value="ZF_CCHC"/>
    <property type="match status" value="2"/>
</dbReference>
<keyword evidence="2" id="KW-0479">Metal-binding</keyword>
<feature type="domain" description="CCHC-type" evidence="6">
    <location>
        <begin position="475"/>
        <end position="490"/>
    </location>
</feature>
<dbReference type="SMART" id="SM00360">
    <property type="entry name" value="RRM"/>
    <property type="match status" value="2"/>
</dbReference>
<feature type="region of interest" description="Disordered" evidence="4">
    <location>
        <begin position="432"/>
        <end position="471"/>
    </location>
</feature>
<evidence type="ECO:0000256" key="3">
    <source>
        <dbReference type="PROSITE-ProRule" id="PRU00176"/>
    </source>
</evidence>
<dbReference type="InterPro" id="IPR035979">
    <property type="entry name" value="RBD_domain_sf"/>
</dbReference>
<dbReference type="Pfam" id="PF00076">
    <property type="entry name" value="RRM_1"/>
    <property type="match status" value="2"/>
</dbReference>
<dbReference type="PANTHER" id="PTHR23236">
    <property type="entry name" value="EUKARYOTIC TRANSLATION INITIATION FACTOR 4B/4H"/>
    <property type="match status" value="1"/>
</dbReference>
<keyword evidence="1 3" id="KW-0694">RNA-binding</keyword>
<sequence length="493" mass="52654">MVLSNKKLKQKIRSLLVESVAAAESRDAAKAEDAKQQLQGLKDFLSARNHSGERPTRRGGKRRKPSSSADDVGPADAGTEERERAGDVGGCVDLDVRKKKKRKRGEGRESDGAAESTVQKQGKQKRVKVEDGGKKKMEKKKKKKKQKKGKKEKESKGDGETVKNGNESGRSSGGGNEEVEAEAAVINTCCSVENSDAIKKVYVGGIPYYSAEDDIRSFFESCGTITEVDCMCFPESGKFRGIAIVTFKTEAAAKRALALDGADMGGLFLKIQPYKATRTQKADFSPQVIDGYYRIYAGNLSWDIAEEDLRKLFSDCKIACIRFGEDKATGEFKGYAHVDFEDNQSHAVALELDQKVVCGRPVRIRCAVPKKGAETKQTPKPAASQGDDGGAGGGDAKSKGDVDGCAGSGGGQKKKKRQTCYVCGVPGHLSSTCRQRKADGGGGANAASAVAESKSDVDGFAGSESGKKKKKRQTCYVCGVSGHLSSSCPQNKA</sequence>
<dbReference type="CDD" id="cd12271">
    <property type="entry name" value="RRM1_PHIP1"/>
    <property type="match status" value="1"/>
</dbReference>
<feature type="compositionally biased region" description="Basic and acidic residues" evidence="4">
    <location>
        <begin position="24"/>
        <end position="35"/>
    </location>
</feature>
<evidence type="ECO:0000259" key="5">
    <source>
        <dbReference type="PROSITE" id="PS50102"/>
    </source>
</evidence>
<evidence type="ECO:0000259" key="6">
    <source>
        <dbReference type="PROSITE" id="PS50158"/>
    </source>
</evidence>
<dbReference type="Proteomes" id="UP000652761">
    <property type="component" value="Unassembled WGS sequence"/>
</dbReference>
<feature type="compositionally biased region" description="Basic residues" evidence="4">
    <location>
        <begin position="136"/>
        <end position="150"/>
    </location>
</feature>
<dbReference type="InterPro" id="IPR000504">
    <property type="entry name" value="RRM_dom"/>
</dbReference>
<feature type="region of interest" description="Disordered" evidence="4">
    <location>
        <begin position="370"/>
        <end position="414"/>
    </location>
</feature>
<keyword evidence="2" id="KW-0862">Zinc</keyword>
<evidence type="ECO:0000313" key="7">
    <source>
        <dbReference type="EMBL" id="MQM22465.1"/>
    </source>
</evidence>
<dbReference type="GO" id="GO:0008270">
    <property type="term" value="F:zinc ion binding"/>
    <property type="evidence" value="ECO:0007669"/>
    <property type="project" value="UniProtKB-KW"/>
</dbReference>
<reference evidence="7" key="1">
    <citation type="submission" date="2017-07" db="EMBL/GenBank/DDBJ databases">
        <title>Taro Niue Genome Assembly and Annotation.</title>
        <authorList>
            <person name="Atibalentja N."/>
            <person name="Keating K."/>
            <person name="Fields C.J."/>
        </authorList>
    </citation>
    <scope>NUCLEOTIDE SEQUENCE</scope>
    <source>
        <strain evidence="7">Niue_2</strain>
        <tissue evidence="7">Leaf</tissue>
    </source>
</reference>
<dbReference type="InterPro" id="IPR012677">
    <property type="entry name" value="Nucleotide-bd_a/b_plait_sf"/>
</dbReference>
<dbReference type="GO" id="GO:0003723">
    <property type="term" value="F:RNA binding"/>
    <property type="evidence" value="ECO:0007669"/>
    <property type="project" value="UniProtKB-UniRule"/>
</dbReference>
<dbReference type="PANTHER" id="PTHR23236:SF24">
    <property type="entry name" value="PHRAGMOPLASTIN INTERACTING PROTEIN 1"/>
    <property type="match status" value="1"/>
</dbReference>
<comment type="caution">
    <text evidence="7">The sequence shown here is derived from an EMBL/GenBank/DDBJ whole genome shotgun (WGS) entry which is preliminary data.</text>
</comment>
<dbReference type="SMART" id="SM00343">
    <property type="entry name" value="ZnF_C2HC"/>
    <property type="match status" value="2"/>
</dbReference>
<dbReference type="Pfam" id="PF00098">
    <property type="entry name" value="zf-CCHC"/>
    <property type="match status" value="2"/>
</dbReference>
<gene>
    <name evidence="7" type="ORF">Taro_055517</name>
</gene>
<protein>
    <recommendedName>
        <fullName evidence="9">Protein gar2</fullName>
    </recommendedName>
</protein>